<evidence type="ECO:0000256" key="5">
    <source>
        <dbReference type="ARBA" id="ARBA00022777"/>
    </source>
</evidence>
<comment type="subcellular location">
    <subcellularLocation>
        <location evidence="1">Membrane</location>
        <topology evidence="1">Single-pass type I membrane protein</topology>
    </subcellularLocation>
</comment>
<dbReference type="SMART" id="SM00261">
    <property type="entry name" value="FU"/>
    <property type="match status" value="5"/>
</dbReference>
<keyword evidence="13" id="KW-0675">Receptor</keyword>
<feature type="domain" description="Protein kinase" evidence="12">
    <location>
        <begin position="553"/>
        <end position="811"/>
    </location>
</feature>
<keyword evidence="8" id="KW-0325">Glycoprotein</keyword>
<dbReference type="InterPro" id="IPR000494">
    <property type="entry name" value="Rcpt_L-dom"/>
</dbReference>
<dbReference type="SMART" id="SM00219">
    <property type="entry name" value="TyrKc"/>
    <property type="match status" value="1"/>
</dbReference>
<evidence type="ECO:0000256" key="11">
    <source>
        <dbReference type="SAM" id="Phobius"/>
    </source>
</evidence>
<dbReference type="PROSITE" id="PS50011">
    <property type="entry name" value="PROTEIN_KINASE_DOM"/>
    <property type="match status" value="1"/>
</dbReference>
<evidence type="ECO:0000256" key="4">
    <source>
        <dbReference type="ARBA" id="ARBA00022741"/>
    </source>
</evidence>
<evidence type="ECO:0000256" key="9">
    <source>
        <dbReference type="ARBA" id="ARBA00051243"/>
    </source>
</evidence>
<feature type="transmembrane region" description="Helical" evidence="11">
    <location>
        <begin position="482"/>
        <end position="506"/>
    </location>
</feature>
<dbReference type="CDD" id="cd05057">
    <property type="entry name" value="PTKc_EGFR_like"/>
    <property type="match status" value="1"/>
</dbReference>
<name>A0AAV4B0G2_9GAST</name>
<dbReference type="InterPro" id="IPR032778">
    <property type="entry name" value="GF_recep_IV"/>
</dbReference>
<dbReference type="FunFam" id="3.30.200.20:FF:000422">
    <property type="entry name" value="Receptor protein-tyrosine kinase"/>
    <property type="match status" value="1"/>
</dbReference>
<dbReference type="Pfam" id="PF07714">
    <property type="entry name" value="PK_Tyr_Ser-Thr"/>
    <property type="match status" value="1"/>
</dbReference>
<dbReference type="PROSITE" id="PS00109">
    <property type="entry name" value="PROTEIN_KINASE_TYR"/>
    <property type="match status" value="1"/>
</dbReference>
<keyword evidence="6 10" id="KW-0067">ATP-binding</keyword>
<keyword evidence="7 13" id="KW-0829">Tyrosine-protein kinase</keyword>
<evidence type="ECO:0000256" key="1">
    <source>
        <dbReference type="ARBA" id="ARBA00004479"/>
    </source>
</evidence>
<dbReference type="InterPro" id="IPR020635">
    <property type="entry name" value="Tyr_kinase_cat_dom"/>
</dbReference>
<dbReference type="GO" id="GO:0004714">
    <property type="term" value="F:transmembrane receptor protein tyrosine kinase activity"/>
    <property type="evidence" value="ECO:0007669"/>
    <property type="project" value="UniProtKB-EC"/>
</dbReference>
<dbReference type="PRINTS" id="PR00109">
    <property type="entry name" value="TYRKINASE"/>
</dbReference>
<keyword evidence="11" id="KW-1133">Transmembrane helix</keyword>
<dbReference type="Gene3D" id="3.80.20.20">
    <property type="entry name" value="Receptor L-domain"/>
    <property type="match status" value="1"/>
</dbReference>
<dbReference type="Pfam" id="PF14843">
    <property type="entry name" value="GF_recep_IV"/>
    <property type="match status" value="1"/>
</dbReference>
<keyword evidence="4 10" id="KW-0547">Nucleotide-binding</keyword>
<dbReference type="GO" id="GO:0038127">
    <property type="term" value="P:ERBB signaling pathway"/>
    <property type="evidence" value="ECO:0007669"/>
    <property type="project" value="UniProtKB-ARBA"/>
</dbReference>
<keyword evidence="11" id="KW-0472">Membrane</keyword>
<protein>
    <submittedName>
        <fullName evidence="13">Receptor protein-tyrosine kinase</fullName>
    </submittedName>
</protein>
<dbReference type="EMBL" id="BLXT01004479">
    <property type="protein sequence ID" value="GFO13043.1"/>
    <property type="molecule type" value="Genomic_DNA"/>
</dbReference>
<dbReference type="InterPro" id="IPR001245">
    <property type="entry name" value="Ser-Thr/Tyr_kinase_cat_dom"/>
</dbReference>
<dbReference type="Pfam" id="PF01030">
    <property type="entry name" value="Recep_L_domain"/>
    <property type="match status" value="1"/>
</dbReference>
<evidence type="ECO:0000313" key="13">
    <source>
        <dbReference type="EMBL" id="GFO13043.1"/>
    </source>
</evidence>
<comment type="caution">
    <text evidence="13">The sequence shown here is derived from an EMBL/GenBank/DDBJ whole genome shotgun (WGS) entry which is preliminary data.</text>
</comment>
<dbReference type="PROSITE" id="PS00107">
    <property type="entry name" value="PROTEIN_KINASE_ATP"/>
    <property type="match status" value="1"/>
</dbReference>
<dbReference type="GO" id="GO:0005524">
    <property type="term" value="F:ATP binding"/>
    <property type="evidence" value="ECO:0007669"/>
    <property type="project" value="UniProtKB-UniRule"/>
</dbReference>
<dbReference type="InterPro" id="IPR036941">
    <property type="entry name" value="Rcpt_L-dom_sf"/>
</dbReference>
<dbReference type="Proteomes" id="UP000735302">
    <property type="component" value="Unassembled WGS sequence"/>
</dbReference>
<dbReference type="SUPFAM" id="SSF57184">
    <property type="entry name" value="Growth factor receptor domain"/>
    <property type="match status" value="2"/>
</dbReference>
<evidence type="ECO:0000256" key="10">
    <source>
        <dbReference type="PROSITE-ProRule" id="PRU10141"/>
    </source>
</evidence>
<evidence type="ECO:0000256" key="6">
    <source>
        <dbReference type="ARBA" id="ARBA00022840"/>
    </source>
</evidence>
<evidence type="ECO:0000313" key="14">
    <source>
        <dbReference type="Proteomes" id="UP000735302"/>
    </source>
</evidence>
<evidence type="ECO:0000259" key="12">
    <source>
        <dbReference type="PROSITE" id="PS50011"/>
    </source>
</evidence>
<keyword evidence="3" id="KW-0808">Transferase</keyword>
<dbReference type="PANTHER" id="PTHR24416:SF566">
    <property type="entry name" value="EPIDERMAL GROWTH FACTOR RECEPTOR"/>
    <property type="match status" value="1"/>
</dbReference>
<dbReference type="Gene3D" id="2.10.220.10">
    <property type="entry name" value="Hormone Receptor, Insulin-like Growth Factor Receptor 1, Chain A, domain 2"/>
    <property type="match status" value="2"/>
</dbReference>
<accession>A0AAV4B0G2</accession>
<evidence type="ECO:0000256" key="2">
    <source>
        <dbReference type="ARBA" id="ARBA00022553"/>
    </source>
</evidence>
<reference evidence="13 14" key="1">
    <citation type="journal article" date="2021" name="Elife">
        <title>Chloroplast acquisition without the gene transfer in kleptoplastic sea slugs, Plakobranchus ocellatus.</title>
        <authorList>
            <person name="Maeda T."/>
            <person name="Takahashi S."/>
            <person name="Yoshida T."/>
            <person name="Shimamura S."/>
            <person name="Takaki Y."/>
            <person name="Nagai Y."/>
            <person name="Toyoda A."/>
            <person name="Suzuki Y."/>
            <person name="Arimoto A."/>
            <person name="Ishii H."/>
            <person name="Satoh N."/>
            <person name="Nishiyama T."/>
            <person name="Hasebe M."/>
            <person name="Maruyama T."/>
            <person name="Minagawa J."/>
            <person name="Obokata J."/>
            <person name="Shigenobu S."/>
        </authorList>
    </citation>
    <scope>NUCLEOTIDE SEQUENCE [LARGE SCALE GENOMIC DNA]</scope>
</reference>
<dbReference type="GO" id="GO:0008284">
    <property type="term" value="P:positive regulation of cell population proliferation"/>
    <property type="evidence" value="ECO:0007669"/>
    <property type="project" value="TreeGrafter"/>
</dbReference>
<dbReference type="AlphaFoldDB" id="A0AAV4B0G2"/>
<dbReference type="GO" id="GO:0022008">
    <property type="term" value="P:neurogenesis"/>
    <property type="evidence" value="ECO:0007669"/>
    <property type="project" value="TreeGrafter"/>
</dbReference>
<feature type="binding site" evidence="10">
    <location>
        <position position="586"/>
    </location>
    <ligand>
        <name>ATP</name>
        <dbReference type="ChEBI" id="CHEBI:30616"/>
    </ligand>
</feature>
<dbReference type="InterPro" id="IPR008266">
    <property type="entry name" value="Tyr_kinase_AS"/>
</dbReference>
<dbReference type="Gene3D" id="1.10.510.10">
    <property type="entry name" value="Transferase(Phosphotransferase) domain 1"/>
    <property type="match status" value="1"/>
</dbReference>
<dbReference type="GO" id="GO:0043066">
    <property type="term" value="P:negative regulation of apoptotic process"/>
    <property type="evidence" value="ECO:0007669"/>
    <property type="project" value="TreeGrafter"/>
</dbReference>
<dbReference type="InterPro" id="IPR017441">
    <property type="entry name" value="Protein_kinase_ATP_BS"/>
</dbReference>
<dbReference type="InterPro" id="IPR050122">
    <property type="entry name" value="RTK"/>
</dbReference>
<dbReference type="CDD" id="cd00064">
    <property type="entry name" value="FU"/>
    <property type="match status" value="2"/>
</dbReference>
<evidence type="ECO:0000256" key="7">
    <source>
        <dbReference type="ARBA" id="ARBA00023137"/>
    </source>
</evidence>
<dbReference type="InterPro" id="IPR006212">
    <property type="entry name" value="Furin_repeat"/>
</dbReference>
<dbReference type="PANTHER" id="PTHR24416">
    <property type="entry name" value="TYROSINE-PROTEIN KINASE RECEPTOR"/>
    <property type="match status" value="1"/>
</dbReference>
<keyword evidence="2" id="KW-0597">Phosphoprotein</keyword>
<keyword evidence="5 13" id="KW-0418">Kinase</keyword>
<dbReference type="InterPro" id="IPR011009">
    <property type="entry name" value="Kinase-like_dom_sf"/>
</dbReference>
<dbReference type="SUPFAM" id="SSF56112">
    <property type="entry name" value="Protein kinase-like (PK-like)"/>
    <property type="match status" value="1"/>
</dbReference>
<dbReference type="FunFam" id="1.10.510.10:FF:000027">
    <property type="entry name" value="Receptor protein-tyrosine kinase"/>
    <property type="match status" value="1"/>
</dbReference>
<dbReference type="Gene3D" id="3.30.200.20">
    <property type="entry name" value="Phosphorylase Kinase, domain 1"/>
    <property type="match status" value="1"/>
</dbReference>
<dbReference type="GO" id="GO:0043235">
    <property type="term" value="C:receptor complex"/>
    <property type="evidence" value="ECO:0007669"/>
    <property type="project" value="TreeGrafter"/>
</dbReference>
<evidence type="ECO:0000256" key="8">
    <source>
        <dbReference type="ARBA" id="ARBA00023180"/>
    </source>
</evidence>
<keyword evidence="11" id="KW-0812">Transmembrane</keyword>
<dbReference type="GO" id="GO:0009925">
    <property type="term" value="C:basal plasma membrane"/>
    <property type="evidence" value="ECO:0007669"/>
    <property type="project" value="TreeGrafter"/>
</dbReference>
<gene>
    <name evidence="13" type="ORF">PoB_003954800</name>
</gene>
<comment type="catalytic activity">
    <reaction evidence="9">
        <text>L-tyrosyl-[protein] + ATP = O-phospho-L-tyrosyl-[protein] + ADP + H(+)</text>
        <dbReference type="Rhea" id="RHEA:10596"/>
        <dbReference type="Rhea" id="RHEA-COMP:10136"/>
        <dbReference type="Rhea" id="RHEA-COMP:20101"/>
        <dbReference type="ChEBI" id="CHEBI:15378"/>
        <dbReference type="ChEBI" id="CHEBI:30616"/>
        <dbReference type="ChEBI" id="CHEBI:46858"/>
        <dbReference type="ChEBI" id="CHEBI:61978"/>
        <dbReference type="ChEBI" id="CHEBI:456216"/>
        <dbReference type="EC" id="2.7.10.1"/>
    </reaction>
</comment>
<dbReference type="InterPro" id="IPR000719">
    <property type="entry name" value="Prot_kinase_dom"/>
</dbReference>
<proteinExistence type="predicted"/>
<sequence>MDLFYSCVLSSSEHMLQDQGFCVRQCSQGKDAQDGFNCKPCNGACPKKCAGTTSLNAVNYQQFEGCTVVEGSLHILSTFSGDQHFNIPSLAVKDLNVLKDVREITGHVIIQSQHPDFKNLSFLSSLEVIHGRTLSDSGRSLSVVATPLESLELTSLKSIRNGNVAFLSNENLCYVRQVNWSRIVSSPKQQVQILTNKDKASCESQGEVCDSQCDKNGCWGRGPDKCLKCANYVFEEKSLCLEHCTDYQGFPRLYHKGQGKCERCHEQCLDKCNGTTNRDCERCGNVTIRTKGHETCEADCGNLMYPDENKICRSCHPYCGTNGCTGRNKFVGPNGCNACVMGLRDKICVKCDDLCLECTDSSTSVQFCKECRYFQHEGYCVKQCPGHFYGHNQTKLCYPCHAECRGRCTGLTSADCVLCSNYKVYMNKENGTFNCTSECPASMPHVVKDDDGLENRNLCADETHPEVQAMIAKNAKEDKQKLSIIVGCSVVAVVVVVGLVTFMCYLCHKRAQNELKAAVYTAKITGVEESEPLTPTNAKPDLAKMRIINESELRIGTMIGSGAFGSVYKGLWVPQGEHVKIPVAIKVLQDGTNSNAELLEEARVMSSVEHVCCVRILAVCMTSQMMLVTQLMPFGNLLKYVREYYQHIGSKALLNWCTQIARGMAYLEDRGIVHRDLAARNVLVQSPNQVKITDFGLAKLLDNDSSEYRSPGGLMPIKWLALECINDKVFTHKSDVWSFGITVWELFTLGKKPYENVRTQDVPILLEKGERLQQPMICTIDVYMIMVKCWMLEPDSRPSFKELVEEFSKFSRDPGRYLVIKGDHSRHLPDPEQPETLPKDLLEVEVHAQPSTSASGGTCGELEVTKQPLHFTISPLFSYGFISKLSSYFP</sequence>
<evidence type="ECO:0000256" key="3">
    <source>
        <dbReference type="ARBA" id="ARBA00022679"/>
    </source>
</evidence>
<dbReference type="SUPFAM" id="SSF52058">
    <property type="entry name" value="L domain-like"/>
    <property type="match status" value="1"/>
</dbReference>
<keyword evidence="14" id="KW-1185">Reference proteome</keyword>
<organism evidence="13 14">
    <name type="scientific">Plakobranchus ocellatus</name>
    <dbReference type="NCBI Taxonomy" id="259542"/>
    <lineage>
        <taxon>Eukaryota</taxon>
        <taxon>Metazoa</taxon>
        <taxon>Spiralia</taxon>
        <taxon>Lophotrochozoa</taxon>
        <taxon>Mollusca</taxon>
        <taxon>Gastropoda</taxon>
        <taxon>Heterobranchia</taxon>
        <taxon>Euthyneura</taxon>
        <taxon>Panpulmonata</taxon>
        <taxon>Sacoglossa</taxon>
        <taxon>Placobranchoidea</taxon>
        <taxon>Plakobranchidae</taxon>
        <taxon>Plakobranchus</taxon>
    </lineage>
</organism>
<dbReference type="InterPro" id="IPR009030">
    <property type="entry name" value="Growth_fac_rcpt_cys_sf"/>
</dbReference>